<sequence length="208" mass="24161">MAALPPTSTARLPLEHGHWDYTKFDFADLDKRVTAVIVSTQIIQDEDGGFINKSAIIMHVIPRSFLKIAIDPISHGEVREARYTITSHHELEDYLPFFMDTEHGSEPRVREMWTEAISRALHRYYVRSPDPHDFRDWIQRALASWNEAVYFAQSENTDYAAKLRKCYYFDSGGNLRNQERPLVKGWYATQDQCPLRLGLAKYLVPDAR</sequence>
<protein>
    <submittedName>
        <fullName evidence="1">Uncharacterized protein</fullName>
    </submittedName>
</protein>
<gene>
    <name evidence="1" type="ORF">S40285_10372</name>
</gene>
<evidence type="ECO:0000313" key="2">
    <source>
        <dbReference type="Proteomes" id="UP000028524"/>
    </source>
</evidence>
<evidence type="ECO:0000313" key="1">
    <source>
        <dbReference type="EMBL" id="KFA64305.1"/>
    </source>
</evidence>
<dbReference type="Proteomes" id="UP000028524">
    <property type="component" value="Unassembled WGS sequence"/>
</dbReference>
<keyword evidence="2" id="KW-1185">Reference proteome</keyword>
<dbReference type="AlphaFoldDB" id="A0A084QK20"/>
<name>A0A084QK20_STAC4</name>
<accession>A0A084QK20</accession>
<dbReference type="EMBL" id="KL660690">
    <property type="protein sequence ID" value="KFA64305.1"/>
    <property type="molecule type" value="Genomic_DNA"/>
</dbReference>
<organism evidence="1 2">
    <name type="scientific">Stachybotrys chlorohalonatus (strain IBT 40285)</name>
    <dbReference type="NCBI Taxonomy" id="1283841"/>
    <lineage>
        <taxon>Eukaryota</taxon>
        <taxon>Fungi</taxon>
        <taxon>Dikarya</taxon>
        <taxon>Ascomycota</taxon>
        <taxon>Pezizomycotina</taxon>
        <taxon>Sordariomycetes</taxon>
        <taxon>Hypocreomycetidae</taxon>
        <taxon>Hypocreales</taxon>
        <taxon>Stachybotryaceae</taxon>
        <taxon>Stachybotrys</taxon>
    </lineage>
</organism>
<proteinExistence type="predicted"/>
<dbReference type="InParanoid" id="A0A084QK20"/>
<reference evidence="1 2" key="1">
    <citation type="journal article" date="2014" name="BMC Genomics">
        <title>Comparative genome sequencing reveals chemotype-specific gene clusters in the toxigenic black mold Stachybotrys.</title>
        <authorList>
            <person name="Semeiks J."/>
            <person name="Borek D."/>
            <person name="Otwinowski Z."/>
            <person name="Grishin N.V."/>
        </authorList>
    </citation>
    <scope>NUCLEOTIDE SEQUENCE [LARGE SCALE GENOMIC DNA]</scope>
    <source>
        <strain evidence="1 2">IBT 40285</strain>
    </source>
</reference>
<dbReference type="HOGENOM" id="CLU_1321661_0_0_1"/>